<evidence type="ECO:0000313" key="1">
    <source>
        <dbReference type="EMBL" id="KAF2289898.1"/>
    </source>
</evidence>
<dbReference type="PANTHER" id="PTHR47444">
    <property type="entry name" value="EXPRESSED PROTEIN"/>
    <property type="match status" value="1"/>
</dbReference>
<dbReference type="EMBL" id="JAAGAX010000016">
    <property type="protein sequence ID" value="KAF2289898.1"/>
    <property type="molecule type" value="Genomic_DNA"/>
</dbReference>
<sequence length="76" mass="8452">MILFWSHDDAVYEELQKPDVEKKALPLDEDLPGMGQYYCLHSDVKQMMGPAPHTQLDAELAAGMGMPDNGPTLMSM</sequence>
<name>A0A6A6KPQ2_HEVBR</name>
<evidence type="ECO:0000313" key="2">
    <source>
        <dbReference type="Proteomes" id="UP000467840"/>
    </source>
</evidence>
<dbReference type="Proteomes" id="UP000467840">
    <property type="component" value="Chromosome 8"/>
</dbReference>
<protein>
    <submittedName>
        <fullName evidence="1">Uncharacterized protein</fullName>
    </submittedName>
</protein>
<reference evidence="1 2" key="1">
    <citation type="journal article" date="2020" name="Mol. Plant">
        <title>The Chromosome-Based Rubber Tree Genome Provides New Insights into Spurge Genome Evolution and Rubber Biosynthesis.</title>
        <authorList>
            <person name="Liu J."/>
            <person name="Shi C."/>
            <person name="Shi C.C."/>
            <person name="Li W."/>
            <person name="Zhang Q.J."/>
            <person name="Zhang Y."/>
            <person name="Li K."/>
            <person name="Lu H.F."/>
            <person name="Shi C."/>
            <person name="Zhu S.T."/>
            <person name="Xiao Z.Y."/>
            <person name="Nan H."/>
            <person name="Yue Y."/>
            <person name="Zhu X.G."/>
            <person name="Wu Y."/>
            <person name="Hong X.N."/>
            <person name="Fan G.Y."/>
            <person name="Tong Y."/>
            <person name="Zhang D."/>
            <person name="Mao C.L."/>
            <person name="Liu Y.L."/>
            <person name="Hao S.J."/>
            <person name="Liu W.Q."/>
            <person name="Lv M.Q."/>
            <person name="Zhang H.B."/>
            <person name="Liu Y."/>
            <person name="Hu-Tang G.R."/>
            <person name="Wang J.P."/>
            <person name="Wang J.H."/>
            <person name="Sun Y.H."/>
            <person name="Ni S.B."/>
            <person name="Chen W.B."/>
            <person name="Zhang X.C."/>
            <person name="Jiao Y.N."/>
            <person name="Eichler E.E."/>
            <person name="Li G.H."/>
            <person name="Liu X."/>
            <person name="Gao L.Z."/>
        </authorList>
    </citation>
    <scope>NUCLEOTIDE SEQUENCE [LARGE SCALE GENOMIC DNA]</scope>
    <source>
        <strain evidence="2">cv. GT1</strain>
        <tissue evidence="1">Leaf</tissue>
    </source>
</reference>
<accession>A0A6A6KPQ2</accession>
<organism evidence="1 2">
    <name type="scientific">Hevea brasiliensis</name>
    <name type="common">Para rubber tree</name>
    <name type="synonym">Siphonia brasiliensis</name>
    <dbReference type="NCBI Taxonomy" id="3981"/>
    <lineage>
        <taxon>Eukaryota</taxon>
        <taxon>Viridiplantae</taxon>
        <taxon>Streptophyta</taxon>
        <taxon>Embryophyta</taxon>
        <taxon>Tracheophyta</taxon>
        <taxon>Spermatophyta</taxon>
        <taxon>Magnoliopsida</taxon>
        <taxon>eudicotyledons</taxon>
        <taxon>Gunneridae</taxon>
        <taxon>Pentapetalae</taxon>
        <taxon>rosids</taxon>
        <taxon>fabids</taxon>
        <taxon>Malpighiales</taxon>
        <taxon>Euphorbiaceae</taxon>
        <taxon>Crotonoideae</taxon>
        <taxon>Micrandreae</taxon>
        <taxon>Hevea</taxon>
    </lineage>
</organism>
<dbReference type="PANTHER" id="PTHR47444:SF1">
    <property type="entry name" value="EXPRESSED PROTEIN"/>
    <property type="match status" value="1"/>
</dbReference>
<proteinExistence type="predicted"/>
<keyword evidence="2" id="KW-1185">Reference proteome</keyword>
<dbReference type="AlphaFoldDB" id="A0A6A6KPQ2"/>
<gene>
    <name evidence="1" type="ORF">GH714_039054</name>
</gene>
<comment type="caution">
    <text evidence="1">The sequence shown here is derived from an EMBL/GenBank/DDBJ whole genome shotgun (WGS) entry which is preliminary data.</text>
</comment>